<dbReference type="Proteomes" id="UP000182652">
    <property type="component" value="Unassembled WGS sequence"/>
</dbReference>
<evidence type="ECO:0000313" key="2">
    <source>
        <dbReference type="EMBL" id="SEC53357.1"/>
    </source>
</evidence>
<sequence>MTDERDELTTDYVRDRFVDSMFTSAEASELAYADFAEVEEEQARFDAWLESVRAEARRPRVIENADELDKLPVRSVVLDRFGDPVKKKAQDWWQGIGYERDYTSETLAQFNPNGVTVAWEGGE</sequence>
<protein>
    <submittedName>
        <fullName evidence="1">Uncharacterized protein</fullName>
    </submittedName>
</protein>
<evidence type="ECO:0000313" key="3">
    <source>
        <dbReference type="Proteomes" id="UP000182652"/>
    </source>
</evidence>
<dbReference type="AlphaFoldDB" id="A0A1H4I507"/>
<dbReference type="EMBL" id="FNSN01000003">
    <property type="protein sequence ID" value="SEC53357.1"/>
    <property type="molecule type" value="Genomic_DNA"/>
</dbReference>
<dbReference type="RefSeq" id="WP_066217377.1">
    <property type="nucleotide sequence ID" value="NZ_FNSN01000001.1"/>
</dbReference>
<organism evidence="1 3">
    <name type="scientific">Arthrobacter woluwensis</name>
    <dbReference type="NCBI Taxonomy" id="156980"/>
    <lineage>
        <taxon>Bacteria</taxon>
        <taxon>Bacillati</taxon>
        <taxon>Actinomycetota</taxon>
        <taxon>Actinomycetes</taxon>
        <taxon>Micrococcales</taxon>
        <taxon>Micrococcaceae</taxon>
        <taxon>Arthrobacter</taxon>
    </lineage>
</organism>
<evidence type="ECO:0000313" key="1">
    <source>
        <dbReference type="EMBL" id="SEB29000.1"/>
    </source>
</evidence>
<dbReference type="EMBL" id="FNSN01000001">
    <property type="protein sequence ID" value="SEB29000.1"/>
    <property type="molecule type" value="Genomic_DNA"/>
</dbReference>
<keyword evidence="3" id="KW-1185">Reference proteome</keyword>
<reference evidence="1 3" key="1">
    <citation type="submission" date="2016-10" db="EMBL/GenBank/DDBJ databases">
        <authorList>
            <person name="de Groot N.N."/>
        </authorList>
    </citation>
    <scope>NUCLEOTIDE SEQUENCE [LARGE SCALE GENOMIC DNA]</scope>
    <source>
        <strain evidence="1 3">DSM 10495</strain>
    </source>
</reference>
<dbReference type="STRING" id="156980.SAMN04489745_0035"/>
<name>A0A1H4I507_9MICC</name>
<proteinExistence type="predicted"/>
<gene>
    <name evidence="1" type="ORF">SAMN04489745_0035</name>
    <name evidence="2" type="ORF">SAMN04489745_3112</name>
</gene>
<accession>A0A1H4I507</accession>